<dbReference type="Proteomes" id="UP000297258">
    <property type="component" value="Unassembled WGS sequence"/>
</dbReference>
<name>A0A4Y9T9S8_9BURK</name>
<comment type="caution">
    <text evidence="1">The sequence shown here is derived from an EMBL/GenBank/DDBJ whole genome shotgun (WGS) entry which is preliminary data.</text>
</comment>
<accession>A0A4Y9T9S8</accession>
<gene>
    <name evidence="1" type="ORF">E4O92_00555</name>
</gene>
<proteinExistence type="predicted"/>
<keyword evidence="2" id="KW-1185">Reference proteome</keyword>
<dbReference type="AlphaFoldDB" id="A0A4Y9T9S8"/>
<dbReference type="RefSeq" id="WP_135187796.1">
    <property type="nucleotide sequence ID" value="NZ_SPUM01000003.1"/>
</dbReference>
<dbReference type="OrthoDB" id="5703812at2"/>
<organism evidence="1 2">
    <name type="scientific">Massilia horti</name>
    <dbReference type="NCBI Taxonomy" id="2562153"/>
    <lineage>
        <taxon>Bacteria</taxon>
        <taxon>Pseudomonadati</taxon>
        <taxon>Pseudomonadota</taxon>
        <taxon>Betaproteobacteria</taxon>
        <taxon>Burkholderiales</taxon>
        <taxon>Oxalobacteraceae</taxon>
        <taxon>Telluria group</taxon>
        <taxon>Massilia</taxon>
    </lineage>
</organism>
<dbReference type="EMBL" id="SPUM01000003">
    <property type="protein sequence ID" value="TFW36031.1"/>
    <property type="molecule type" value="Genomic_DNA"/>
</dbReference>
<reference evidence="1 2" key="1">
    <citation type="submission" date="2019-03" db="EMBL/GenBank/DDBJ databases">
        <title>Draft genome of Massilia hortus sp. nov., a novel bacterial species of the Oxalobacteraceae family.</title>
        <authorList>
            <person name="Peta V."/>
            <person name="Raths R."/>
            <person name="Bucking H."/>
        </authorList>
    </citation>
    <scope>NUCLEOTIDE SEQUENCE [LARGE SCALE GENOMIC DNA]</scope>
    <source>
        <strain evidence="1 2">ONC3</strain>
    </source>
</reference>
<evidence type="ECO:0000313" key="2">
    <source>
        <dbReference type="Proteomes" id="UP000297258"/>
    </source>
</evidence>
<evidence type="ECO:0000313" key="1">
    <source>
        <dbReference type="EMBL" id="TFW36031.1"/>
    </source>
</evidence>
<protein>
    <submittedName>
        <fullName evidence="1">Uncharacterized protein</fullName>
    </submittedName>
</protein>
<sequence>MSDNPNPAATGEAGGLASVNQVVELADQLSACADEIHDRVMREIRAYQGGPVPEAKQNDARALLDDELVLRQRANGLYADAATYIVRSLGKSQQHVIALTMDAGQKIKHINDIGNAISLVARLLGIAAAAATGQAAPIMLSLEALKHQLDWMAATSAPPKPAEPAEPA</sequence>